<dbReference type="Proteomes" id="UP001596483">
    <property type="component" value="Unassembled WGS sequence"/>
</dbReference>
<feature type="transmembrane region" description="Helical" evidence="1">
    <location>
        <begin position="7"/>
        <end position="24"/>
    </location>
</feature>
<evidence type="ECO:0000313" key="2">
    <source>
        <dbReference type="EMBL" id="MFC7364405.1"/>
    </source>
</evidence>
<organism evidence="2 3">
    <name type="scientific">Bhargavaea changchunensis</name>
    <dbReference type="NCBI Taxonomy" id="2134037"/>
    <lineage>
        <taxon>Bacteria</taxon>
        <taxon>Bacillati</taxon>
        <taxon>Bacillota</taxon>
        <taxon>Bacilli</taxon>
        <taxon>Bacillales</taxon>
        <taxon>Caryophanaceae</taxon>
        <taxon>Bhargavaea</taxon>
    </lineage>
</organism>
<comment type="caution">
    <text evidence="2">The sequence shown here is derived from an EMBL/GenBank/DDBJ whole genome shotgun (WGS) entry which is preliminary data.</text>
</comment>
<evidence type="ECO:0000313" key="3">
    <source>
        <dbReference type="Proteomes" id="UP001596483"/>
    </source>
</evidence>
<proteinExistence type="predicted"/>
<dbReference type="RefSeq" id="WP_157296765.1">
    <property type="nucleotide sequence ID" value="NZ_JBHTCT010000010.1"/>
</dbReference>
<sequence length="129" mass="15087">MKPSEKFTKWFLITLIIIVVFWGVSRVISQIQQGNIGWFSALVPFMLLIPLFYNLIVFPHWDMKDERWRRIIERSSFYSSQVLILALAGLILVLASYPTHLTALQTVFVIFVFYGLSQTVITMVLTRRM</sequence>
<feature type="transmembrane region" description="Helical" evidence="1">
    <location>
        <begin position="103"/>
        <end position="125"/>
    </location>
</feature>
<protein>
    <submittedName>
        <fullName evidence="2">Uncharacterized protein</fullName>
    </submittedName>
</protein>
<name>A0ABW2NER3_9BACL</name>
<reference evidence="3" key="1">
    <citation type="journal article" date="2019" name="Int. J. Syst. Evol. Microbiol.">
        <title>The Global Catalogue of Microorganisms (GCM) 10K type strain sequencing project: providing services to taxonomists for standard genome sequencing and annotation.</title>
        <authorList>
            <consortium name="The Broad Institute Genomics Platform"/>
            <consortium name="The Broad Institute Genome Sequencing Center for Infectious Disease"/>
            <person name="Wu L."/>
            <person name="Ma J."/>
        </authorList>
    </citation>
    <scope>NUCLEOTIDE SEQUENCE [LARGE SCALE GENOMIC DNA]</scope>
    <source>
        <strain evidence="3">JCM 4738</strain>
    </source>
</reference>
<gene>
    <name evidence="2" type="ORF">ACFQQH_04505</name>
</gene>
<keyword evidence="1" id="KW-0812">Transmembrane</keyword>
<feature type="transmembrane region" description="Helical" evidence="1">
    <location>
        <begin position="77"/>
        <end position="97"/>
    </location>
</feature>
<dbReference type="EMBL" id="JBHTCT010000010">
    <property type="protein sequence ID" value="MFC7364405.1"/>
    <property type="molecule type" value="Genomic_DNA"/>
</dbReference>
<keyword evidence="3" id="KW-1185">Reference proteome</keyword>
<keyword evidence="1" id="KW-1133">Transmembrane helix</keyword>
<keyword evidence="1" id="KW-0472">Membrane</keyword>
<feature type="transmembrane region" description="Helical" evidence="1">
    <location>
        <begin position="36"/>
        <end position="56"/>
    </location>
</feature>
<evidence type="ECO:0000256" key="1">
    <source>
        <dbReference type="SAM" id="Phobius"/>
    </source>
</evidence>
<accession>A0ABW2NER3</accession>